<dbReference type="RefSeq" id="WP_183347556.1">
    <property type="nucleotide sequence ID" value="NZ_JACHEO010000001.1"/>
</dbReference>
<gene>
    <name evidence="2" type="ORF">HNQ81_000302</name>
</gene>
<dbReference type="CDD" id="cd04184">
    <property type="entry name" value="GT2_RfbC_Mx_like"/>
    <property type="match status" value="1"/>
</dbReference>
<proteinExistence type="predicted"/>
<comment type="caution">
    <text evidence="2">The sequence shown here is derived from an EMBL/GenBank/DDBJ whole genome shotgun (WGS) entry which is preliminary data.</text>
</comment>
<dbReference type="Gene3D" id="3.40.50.150">
    <property type="entry name" value="Vaccinia Virus protein VP39"/>
    <property type="match status" value="1"/>
</dbReference>
<dbReference type="Pfam" id="PF00535">
    <property type="entry name" value="Glycos_transf_2"/>
    <property type="match status" value="2"/>
</dbReference>
<keyword evidence="2" id="KW-0808">Transferase</keyword>
<dbReference type="EMBL" id="JACHEO010000001">
    <property type="protein sequence ID" value="MBB5346595.1"/>
    <property type="molecule type" value="Genomic_DNA"/>
</dbReference>
<dbReference type="CDD" id="cd04186">
    <property type="entry name" value="GT_2_like_c"/>
    <property type="match status" value="1"/>
</dbReference>
<feature type="domain" description="Glycosyltransferase 2-like" evidence="1">
    <location>
        <begin position="777"/>
        <end position="932"/>
    </location>
</feature>
<dbReference type="Proteomes" id="UP000539642">
    <property type="component" value="Unassembled WGS sequence"/>
</dbReference>
<dbReference type="SUPFAM" id="SSF53335">
    <property type="entry name" value="S-adenosyl-L-methionine-dependent methyltransferases"/>
    <property type="match status" value="1"/>
</dbReference>
<dbReference type="Gene3D" id="3.90.550.10">
    <property type="entry name" value="Spore Coat Polysaccharide Biosynthesis Protein SpsA, Chain A"/>
    <property type="match status" value="2"/>
</dbReference>
<dbReference type="InterPro" id="IPR001173">
    <property type="entry name" value="Glyco_trans_2-like"/>
</dbReference>
<reference evidence="2 3" key="1">
    <citation type="submission" date="2020-08" db="EMBL/GenBank/DDBJ databases">
        <title>Genomic Encyclopedia of Type Strains, Phase IV (KMG-IV): sequencing the most valuable type-strain genomes for metagenomic binning, comparative biology and taxonomic classification.</title>
        <authorList>
            <person name="Goeker M."/>
        </authorList>
    </citation>
    <scope>NUCLEOTIDE SEQUENCE [LARGE SCALE GENOMIC DNA]</scope>
    <source>
        <strain evidence="2 3">DSM 28570</strain>
    </source>
</reference>
<dbReference type="SUPFAM" id="SSF53448">
    <property type="entry name" value="Nucleotide-diphospho-sugar transferases"/>
    <property type="match status" value="2"/>
</dbReference>
<accession>A0A840ULW6</accession>
<protein>
    <submittedName>
        <fullName evidence="2">Glycosyltransferase involved in cell wall biosynthesis</fullName>
    </submittedName>
</protein>
<evidence type="ECO:0000259" key="1">
    <source>
        <dbReference type="Pfam" id="PF00535"/>
    </source>
</evidence>
<feature type="domain" description="Glycosyltransferase 2-like" evidence="1">
    <location>
        <begin position="1037"/>
        <end position="1142"/>
    </location>
</feature>
<dbReference type="InterPro" id="IPR029063">
    <property type="entry name" value="SAM-dependent_MTases_sf"/>
</dbReference>
<dbReference type="Pfam" id="PF13578">
    <property type="entry name" value="Methyltransf_24"/>
    <property type="match status" value="1"/>
</dbReference>
<sequence>MNNISLLEIASFTPGSLQFPGGWVGHIPFAAWVIQEVRPKMFVELGTHSGNSYFAFCQSVAESGIATKCYAVDTWQGDEHAGRYSDDIFKNVNVYNQEHFGGFSQLLRTTFDDAVNYFSNKSIGLLHIDGLHTYEAVLHDFESWLPKLSPGAVVMFHDINVRERDFGVWKLWEELKIEYPCYLEFLHSHGLGVLQLNDAPDDKRLEWLSQCSTESHKIVKYFASLGNRQLQVYDLTELRRHSTALEQHSSNLEQVVEARDSELALLKQHSSNLEQVVEARDSELALLKQHSSNLEKTVEARETEIASQFKNNNLEIAGKREKINDLNDVLNVCDERFEIYKNFQKEQDNKILLIHHDIVNNPIFKFGSVLNKFSFRRWSEYLRLKKEIEAQPLFDSEWYLTRYPDVETSKDFPLRHYYYFGVEEGRDPNPYFDTRWYLNQYPDVAESGRNPLLHYMKHGVAEARNPSPYFDIRWYLNEYPDVAKSGINPLLHYIKFGAAEGRNPNPFFHTRWYLERYPEVAQKGMEPLVHYLACGVHEGKNPNPHFHTEWYLDEYPDVARCGINPLLHYIQNGVQEGRNPNPYFDTLWYLRQYPEIAESGIHPFVHYLQHGPVGETNPNPYFDTGWYLRNYPDIATNGLDPLLHYILYGVREKRNPSPHFDTLWYLQQYPDVGESGGDPLLHFIRHGVKEGHDPNPYFDTRWYLLQNPDILESGMSPFQHYLQVGMKENRQPHPDYDTWTYQSDYCKWLRKFHTLEDEDRNLIAGHIHDFKYKPIISVLMPVYNPPPQFLDEAILSVKNQLYPHWELCIADDASTDPEIVRIIHKHMNSDGRIKVVYRSENGHISKSSNSALELATGEFVALLDHDDLLSEDALFWVVEALQRQVDAGLIYSDEDKIDVQGNRMDPYFKSDWNPFLFLGHNMISHLGVYRTMLVREAGGFRVGYEGSQDYDLAARIVERLELQQIVHIPRVLYHWRILPGSTSAGIGEKPYAQIASEKAINEHLQRMNIPGRVEMNRALGAMHRVIVDLPADPPLVSIIIPTRNGENLVRQCIESIFAKTSYPNYEIILVDNGSDDPAALAFFADLSSKGKARVLRDDGPFNFSRLNNKAAREAKGDVLVLLNNDTEVISPEWLAEMVSITVLPKIGAVGAKLLYPDQTLQHAGVVMGVGGCASHAHTRFSKKSGGYFGRAHLLQMYTAVTAACMAVRKTVFEEVGGLDEDGLKVGYNDVDFCLKLRKQGYWNVWTPFAELLHHESISRGIEDTPEKKYRFWSEQSIIKKRWPNSYFHDPAYNPNLTLDKIDFSLARRPRLTLVARCQPQALPKSLVRPPADEKLHVLVAVDRKSQARPHRLLAIAESLLHQDLLGSYIAADQHGVVQSSPGAPGWINCICVDGDASDFPWFQRNVRARLPYLVDWVVPPSGTLPGGGKLTEDSYQSLVHATAISVNSAELLRWLELTAQLDLMFCGQTIPDGMACPATSAVSKRPCGIFWRLDSVNILPSNIDELLQVVNEFSMQHQLPVYCEGELNGKLLGKLKNHVLLPCSGDDTLHSLLQERGPLIGIAPVRIEEESDNPSFLLTDNRMAEFGGQGIAGVYSAIRAYRETDLRTGRVVENTGEQWLAALRQLFADSCLEEAGKGKRIRELRSMERLSWERWLSILKDATLIEPVSVSILLPQEDEKKSFN</sequence>
<keyword evidence="3" id="KW-1185">Reference proteome</keyword>
<dbReference type="PANTHER" id="PTHR43179">
    <property type="entry name" value="RHAMNOSYLTRANSFERASE WBBL"/>
    <property type="match status" value="1"/>
</dbReference>
<organism evidence="2 3">
    <name type="scientific">Desulfoprunum benzoelyticum</name>
    <dbReference type="NCBI Taxonomy" id="1506996"/>
    <lineage>
        <taxon>Bacteria</taxon>
        <taxon>Pseudomonadati</taxon>
        <taxon>Thermodesulfobacteriota</taxon>
        <taxon>Desulfobulbia</taxon>
        <taxon>Desulfobulbales</taxon>
        <taxon>Desulfobulbaceae</taxon>
        <taxon>Desulfoprunum</taxon>
    </lineage>
</organism>
<name>A0A840ULW6_9BACT</name>
<evidence type="ECO:0000313" key="2">
    <source>
        <dbReference type="EMBL" id="MBB5346595.1"/>
    </source>
</evidence>
<evidence type="ECO:0000313" key="3">
    <source>
        <dbReference type="Proteomes" id="UP000539642"/>
    </source>
</evidence>
<dbReference type="InterPro" id="IPR029044">
    <property type="entry name" value="Nucleotide-diphossugar_trans"/>
</dbReference>
<dbReference type="GO" id="GO:0016757">
    <property type="term" value="F:glycosyltransferase activity"/>
    <property type="evidence" value="ECO:0007669"/>
    <property type="project" value="UniProtKB-KW"/>
</dbReference>
<dbReference type="PANTHER" id="PTHR43179:SF7">
    <property type="entry name" value="RHAMNOSYLTRANSFERASE WBBL"/>
    <property type="match status" value="1"/>
</dbReference>